<dbReference type="GO" id="GO:0050684">
    <property type="term" value="P:regulation of mRNA processing"/>
    <property type="evidence" value="ECO:0007669"/>
    <property type="project" value="TreeGrafter"/>
</dbReference>
<dbReference type="OrthoDB" id="2649at2759"/>
<dbReference type="InterPro" id="IPR000719">
    <property type="entry name" value="Prot_kinase_dom"/>
</dbReference>
<dbReference type="OMA" id="MDNVTLC"/>
<protein>
    <recommendedName>
        <fullName evidence="1">non-specific serine/threonine protein kinase</fullName>
        <ecNumber evidence="1">2.7.11.1</ecNumber>
    </recommendedName>
</protein>
<feature type="domain" description="Protein kinase" evidence="11">
    <location>
        <begin position="104"/>
        <end position="511"/>
    </location>
</feature>
<evidence type="ECO:0000256" key="4">
    <source>
        <dbReference type="ARBA" id="ARBA00022741"/>
    </source>
</evidence>
<dbReference type="EMBL" id="DS480422">
    <property type="protein sequence ID" value="EDO16560.1"/>
    <property type="molecule type" value="Genomic_DNA"/>
</dbReference>
<dbReference type="Gene3D" id="1.10.510.10">
    <property type="entry name" value="Transferase(Phosphotransferase) domain 1"/>
    <property type="match status" value="2"/>
</dbReference>
<dbReference type="Pfam" id="PF00069">
    <property type="entry name" value="Pkinase"/>
    <property type="match status" value="2"/>
</dbReference>
<dbReference type="GO" id="GO:0005634">
    <property type="term" value="C:nucleus"/>
    <property type="evidence" value="ECO:0007669"/>
    <property type="project" value="TreeGrafter"/>
</dbReference>
<keyword evidence="5" id="KW-0418">Kinase</keyword>
<dbReference type="GO" id="GO:0005737">
    <property type="term" value="C:cytoplasm"/>
    <property type="evidence" value="ECO:0007669"/>
    <property type="project" value="TreeGrafter"/>
</dbReference>
<dbReference type="FunFam" id="1.10.510.10:FF:000275">
    <property type="entry name" value="SRSF protein kinase 2 isoform X3"/>
    <property type="match status" value="1"/>
</dbReference>
<dbReference type="CDD" id="cd14136">
    <property type="entry name" value="STKc_SRPK"/>
    <property type="match status" value="1"/>
</dbReference>
<evidence type="ECO:0000259" key="11">
    <source>
        <dbReference type="PROSITE" id="PS50011"/>
    </source>
</evidence>
<evidence type="ECO:0000313" key="12">
    <source>
        <dbReference type="EMBL" id="EDO16560.1"/>
    </source>
</evidence>
<reference evidence="12 13" key="1">
    <citation type="journal article" date="2007" name="Proc. Natl. Acad. Sci. U.S.A.">
        <title>Independent sorting-out of thousands of duplicated gene pairs in two yeast species descended from a whole-genome duplication.</title>
        <authorList>
            <person name="Scannell D.R."/>
            <person name="Frank A.C."/>
            <person name="Conant G.C."/>
            <person name="Byrne K.P."/>
            <person name="Woolfit M."/>
            <person name="Wolfe K.H."/>
        </authorList>
    </citation>
    <scope>NUCLEOTIDE SEQUENCE [LARGE SCALE GENOMIC DNA]</scope>
    <source>
        <strain evidence="13">ATCC 22028 / DSM 70294 / BCRC 21397 / CBS 2163 / NBRC 10782 / NRRL Y-8283 / UCD 57-17</strain>
    </source>
</reference>
<dbReference type="EC" id="2.7.11.1" evidence="1"/>
<evidence type="ECO:0000256" key="10">
    <source>
        <dbReference type="SAM" id="MobiDB-lite"/>
    </source>
</evidence>
<dbReference type="KEGG" id="vpo:Kpol_1064p42"/>
<keyword evidence="6 9" id="KW-0067">ATP-binding</keyword>
<dbReference type="GO" id="GO:0005524">
    <property type="term" value="F:ATP binding"/>
    <property type="evidence" value="ECO:0007669"/>
    <property type="project" value="UniProtKB-UniRule"/>
</dbReference>
<dbReference type="PROSITE" id="PS00107">
    <property type="entry name" value="PROTEIN_KINASE_ATP"/>
    <property type="match status" value="1"/>
</dbReference>
<dbReference type="eggNOG" id="KOG1290">
    <property type="taxonomic scope" value="Eukaryota"/>
</dbReference>
<dbReference type="AlphaFoldDB" id="A7TMG6"/>
<evidence type="ECO:0000256" key="3">
    <source>
        <dbReference type="ARBA" id="ARBA00022679"/>
    </source>
</evidence>
<dbReference type="HOGENOM" id="CLU_000288_81_12_1"/>
<dbReference type="PROSITE" id="PS50011">
    <property type="entry name" value="PROTEIN_KINASE_DOM"/>
    <property type="match status" value="1"/>
</dbReference>
<dbReference type="Proteomes" id="UP000000267">
    <property type="component" value="Unassembled WGS sequence"/>
</dbReference>
<keyword evidence="4 9" id="KW-0547">Nucleotide-binding</keyword>
<name>A7TMG6_VANPO</name>
<dbReference type="InParanoid" id="A7TMG6"/>
<keyword evidence="3" id="KW-0808">Transferase</keyword>
<evidence type="ECO:0000256" key="6">
    <source>
        <dbReference type="ARBA" id="ARBA00022840"/>
    </source>
</evidence>
<organism evidence="13">
    <name type="scientific">Vanderwaltozyma polyspora (strain ATCC 22028 / DSM 70294 / BCRC 21397 / CBS 2163 / NBRC 10782 / NRRL Y-8283 / UCD 57-17)</name>
    <name type="common">Kluyveromyces polysporus</name>
    <dbReference type="NCBI Taxonomy" id="436907"/>
    <lineage>
        <taxon>Eukaryota</taxon>
        <taxon>Fungi</taxon>
        <taxon>Dikarya</taxon>
        <taxon>Ascomycota</taxon>
        <taxon>Saccharomycotina</taxon>
        <taxon>Saccharomycetes</taxon>
        <taxon>Saccharomycetales</taxon>
        <taxon>Saccharomycetaceae</taxon>
        <taxon>Vanderwaltozyma</taxon>
    </lineage>
</organism>
<dbReference type="GO" id="GO:0004674">
    <property type="term" value="F:protein serine/threonine kinase activity"/>
    <property type="evidence" value="ECO:0007669"/>
    <property type="project" value="UniProtKB-KW"/>
</dbReference>
<keyword evidence="2" id="KW-0723">Serine/threonine-protein kinase</keyword>
<sequence>MGSTIDYPGLMSKSHKRIKDKVAVEPLAAGNGPNAFAKSSGMGSTAGTNGVLYSPESSNIEGWNDDDPQCLTAREMKNEESLSDYKPGGNHPAYIGEFYNNGKYKLTRKLGWGHFSTVWLAEETITNQHVALKIVKSDKVYSEAAKDEIKVLKKLKETQKYDRYGGSGNIMKLLDNFIHEGVNGHHIVMVFEVLGENLLAMIRRYEPNGVPISYVKQITKQLLLGLDYMHRCCGIIHTDIKPENILMEIGNVEKTIQIIDSMNNKKRKNSVDSQMKELIVGATCNDVIQSEHSVSTSIHKRSKSHTLITKSQPLPSPSVISELEESLITGNDNSASPKLHNNASVNQQITVKIADLGNACWYDKHYTNSIQTREYRSPEVLLNASWGCSADIWSSACFIFELLTGDFLFEPNEGHSFSKDDDHLAQMIELLGAFPDYLLENGKNKKKFFTSKGQLRNISKLKYWPLQDVLKEKYKYTAKDANEIADFLLPMLRLDPRKRSDAGSLINHPWLKDTIGMEHITISDRKLYSVGDDIPGWSHEFTNG</sequence>
<evidence type="ECO:0000256" key="7">
    <source>
        <dbReference type="ARBA" id="ARBA00047899"/>
    </source>
</evidence>
<dbReference type="PROSITE" id="PS00108">
    <property type="entry name" value="PROTEIN_KINASE_ST"/>
    <property type="match status" value="1"/>
</dbReference>
<dbReference type="STRING" id="436907.A7TMG6"/>
<evidence type="ECO:0000313" key="13">
    <source>
        <dbReference type="Proteomes" id="UP000000267"/>
    </source>
</evidence>
<dbReference type="GeneID" id="5544697"/>
<comment type="catalytic activity">
    <reaction evidence="8">
        <text>L-seryl-[protein] + ATP = O-phospho-L-seryl-[protein] + ADP + H(+)</text>
        <dbReference type="Rhea" id="RHEA:17989"/>
        <dbReference type="Rhea" id="RHEA-COMP:9863"/>
        <dbReference type="Rhea" id="RHEA-COMP:11604"/>
        <dbReference type="ChEBI" id="CHEBI:15378"/>
        <dbReference type="ChEBI" id="CHEBI:29999"/>
        <dbReference type="ChEBI" id="CHEBI:30616"/>
        <dbReference type="ChEBI" id="CHEBI:83421"/>
        <dbReference type="ChEBI" id="CHEBI:456216"/>
        <dbReference type="EC" id="2.7.11.1"/>
    </reaction>
</comment>
<dbReference type="SUPFAM" id="SSF56112">
    <property type="entry name" value="Protein kinase-like (PK-like)"/>
    <property type="match status" value="1"/>
</dbReference>
<evidence type="ECO:0000256" key="9">
    <source>
        <dbReference type="PROSITE-ProRule" id="PRU10141"/>
    </source>
</evidence>
<gene>
    <name evidence="12" type="ORF">Kpol_1064p42</name>
</gene>
<dbReference type="RefSeq" id="XP_001644418.1">
    <property type="nucleotide sequence ID" value="XM_001644368.1"/>
</dbReference>
<dbReference type="Gene3D" id="3.30.200.20">
    <property type="entry name" value="Phosphorylase Kinase, domain 1"/>
    <property type="match status" value="1"/>
</dbReference>
<dbReference type="InterPro" id="IPR011009">
    <property type="entry name" value="Kinase-like_dom_sf"/>
</dbReference>
<comment type="catalytic activity">
    <reaction evidence="7">
        <text>L-threonyl-[protein] + ATP = O-phospho-L-threonyl-[protein] + ADP + H(+)</text>
        <dbReference type="Rhea" id="RHEA:46608"/>
        <dbReference type="Rhea" id="RHEA-COMP:11060"/>
        <dbReference type="Rhea" id="RHEA-COMP:11605"/>
        <dbReference type="ChEBI" id="CHEBI:15378"/>
        <dbReference type="ChEBI" id="CHEBI:30013"/>
        <dbReference type="ChEBI" id="CHEBI:30616"/>
        <dbReference type="ChEBI" id="CHEBI:61977"/>
        <dbReference type="ChEBI" id="CHEBI:456216"/>
        <dbReference type="EC" id="2.7.11.1"/>
    </reaction>
</comment>
<dbReference type="InterPro" id="IPR017441">
    <property type="entry name" value="Protein_kinase_ATP_BS"/>
</dbReference>
<feature type="binding site" evidence="9">
    <location>
        <position position="133"/>
    </location>
    <ligand>
        <name>ATP</name>
        <dbReference type="ChEBI" id="CHEBI:30616"/>
    </ligand>
</feature>
<dbReference type="InterPro" id="IPR051334">
    <property type="entry name" value="SRPK"/>
</dbReference>
<evidence type="ECO:0000256" key="1">
    <source>
        <dbReference type="ARBA" id="ARBA00012513"/>
    </source>
</evidence>
<accession>A7TMG6</accession>
<proteinExistence type="predicted"/>
<keyword evidence="13" id="KW-1185">Reference proteome</keyword>
<dbReference type="SMART" id="SM00220">
    <property type="entry name" value="S_TKc"/>
    <property type="match status" value="1"/>
</dbReference>
<evidence type="ECO:0000256" key="5">
    <source>
        <dbReference type="ARBA" id="ARBA00022777"/>
    </source>
</evidence>
<evidence type="ECO:0000256" key="8">
    <source>
        <dbReference type="ARBA" id="ARBA00048679"/>
    </source>
</evidence>
<evidence type="ECO:0000256" key="2">
    <source>
        <dbReference type="ARBA" id="ARBA00022527"/>
    </source>
</evidence>
<dbReference type="PANTHER" id="PTHR47634:SF9">
    <property type="entry name" value="PROTEIN KINASE DOMAIN-CONTAINING PROTEIN-RELATED"/>
    <property type="match status" value="1"/>
</dbReference>
<dbReference type="GO" id="GO:0000245">
    <property type="term" value="P:spliceosomal complex assembly"/>
    <property type="evidence" value="ECO:0007669"/>
    <property type="project" value="TreeGrafter"/>
</dbReference>
<feature type="region of interest" description="Disordered" evidence="10">
    <location>
        <begin position="295"/>
        <end position="317"/>
    </location>
</feature>
<dbReference type="InterPro" id="IPR008271">
    <property type="entry name" value="Ser/Thr_kinase_AS"/>
</dbReference>
<dbReference type="PANTHER" id="PTHR47634">
    <property type="entry name" value="PROTEIN KINASE DOMAIN-CONTAINING PROTEIN-RELATED"/>
    <property type="match status" value="1"/>
</dbReference>